<evidence type="ECO:0000256" key="3">
    <source>
        <dbReference type="ARBA" id="ARBA00023143"/>
    </source>
</evidence>
<evidence type="ECO:0000313" key="9">
    <source>
        <dbReference type="Proteomes" id="UP000318126"/>
    </source>
</evidence>
<protein>
    <submittedName>
        <fullName evidence="8">Flagellar hook basal-body protein</fullName>
    </submittedName>
</protein>
<keyword evidence="9" id="KW-1185">Reference proteome</keyword>
<proteinExistence type="inferred from homology"/>
<evidence type="ECO:0000256" key="1">
    <source>
        <dbReference type="ARBA" id="ARBA00004117"/>
    </source>
</evidence>
<dbReference type="PANTHER" id="PTHR30435:SF19">
    <property type="entry name" value="FLAGELLAR BASAL-BODY ROD PROTEIN FLGG"/>
    <property type="match status" value="1"/>
</dbReference>
<dbReference type="PANTHER" id="PTHR30435">
    <property type="entry name" value="FLAGELLAR PROTEIN"/>
    <property type="match status" value="1"/>
</dbReference>
<comment type="caution">
    <text evidence="8">The sequence shown here is derived from an EMBL/GenBank/DDBJ whole genome shotgun (WGS) entry which is preliminary data.</text>
</comment>
<dbReference type="Proteomes" id="UP000318126">
    <property type="component" value="Unassembled WGS sequence"/>
</dbReference>
<dbReference type="NCBIfam" id="TIGR03506">
    <property type="entry name" value="FlgEFG_subfam"/>
    <property type="match status" value="2"/>
</dbReference>
<keyword evidence="3 4" id="KW-0975">Bacterial flagellum</keyword>
<evidence type="ECO:0000313" key="8">
    <source>
        <dbReference type="EMBL" id="TRY16260.1"/>
    </source>
</evidence>
<dbReference type="Pfam" id="PF22692">
    <property type="entry name" value="LlgE_F_G_D1"/>
    <property type="match status" value="1"/>
</dbReference>
<dbReference type="EMBL" id="VKGK01000001">
    <property type="protein sequence ID" value="TRY16260.1"/>
    <property type="molecule type" value="Genomic_DNA"/>
</dbReference>
<dbReference type="InterPro" id="IPR010930">
    <property type="entry name" value="Flg_bb/hook_C_dom"/>
</dbReference>
<dbReference type="Pfam" id="PF00460">
    <property type="entry name" value="Flg_bb_rod"/>
    <property type="match status" value="1"/>
</dbReference>
<accession>A0A553JV07</accession>
<dbReference type="GO" id="GO:0071978">
    <property type="term" value="P:bacterial-type flagellum-dependent swarming motility"/>
    <property type="evidence" value="ECO:0007669"/>
    <property type="project" value="TreeGrafter"/>
</dbReference>
<feature type="domain" description="Flagellar basal body rod protein N-terminal" evidence="5">
    <location>
        <begin position="5"/>
        <end position="35"/>
    </location>
</feature>
<dbReference type="AlphaFoldDB" id="A0A553JV07"/>
<comment type="subcellular location">
    <subcellularLocation>
        <location evidence="1 4">Bacterial flagellum basal body</location>
    </subcellularLocation>
</comment>
<gene>
    <name evidence="8" type="ORF">FN961_01130</name>
</gene>
<evidence type="ECO:0000256" key="2">
    <source>
        <dbReference type="ARBA" id="ARBA00009677"/>
    </source>
</evidence>
<dbReference type="InterPro" id="IPR037925">
    <property type="entry name" value="FlgE/F/G-like"/>
</dbReference>
<feature type="domain" description="Flagellar basal-body/hook protein C-terminal" evidence="6">
    <location>
        <begin position="206"/>
        <end position="251"/>
    </location>
</feature>
<evidence type="ECO:0000256" key="4">
    <source>
        <dbReference type="RuleBase" id="RU362116"/>
    </source>
</evidence>
<organism evidence="8 9">
    <name type="scientific">Shewanella hanedai</name>
    <name type="common">Alteromonas hanedai</name>
    <dbReference type="NCBI Taxonomy" id="25"/>
    <lineage>
        <taxon>Bacteria</taxon>
        <taxon>Pseudomonadati</taxon>
        <taxon>Pseudomonadota</taxon>
        <taxon>Gammaproteobacteria</taxon>
        <taxon>Alteromonadales</taxon>
        <taxon>Shewanellaceae</taxon>
        <taxon>Shewanella</taxon>
    </lineage>
</organism>
<dbReference type="RefSeq" id="WP_143562706.1">
    <property type="nucleotide sequence ID" value="NZ_BMPL01000001.1"/>
</dbReference>
<dbReference type="InterPro" id="IPR001444">
    <property type="entry name" value="Flag_bb_rod_N"/>
</dbReference>
<keyword evidence="8" id="KW-0969">Cilium</keyword>
<evidence type="ECO:0000259" key="7">
    <source>
        <dbReference type="Pfam" id="PF22692"/>
    </source>
</evidence>
<dbReference type="SUPFAM" id="SSF117143">
    <property type="entry name" value="Flagellar hook protein flgE"/>
    <property type="match status" value="1"/>
</dbReference>
<reference evidence="9" key="1">
    <citation type="submission" date="2019-07" db="EMBL/GenBank/DDBJ databases">
        <title>Shewanella sp. YLB-08 draft genomic sequence.</title>
        <authorList>
            <person name="Yu L."/>
        </authorList>
    </citation>
    <scope>NUCLEOTIDE SEQUENCE [LARGE SCALE GENOMIC DNA]</scope>
    <source>
        <strain evidence="9">JCM 20706</strain>
    </source>
</reference>
<evidence type="ECO:0000259" key="5">
    <source>
        <dbReference type="Pfam" id="PF00460"/>
    </source>
</evidence>
<evidence type="ECO:0000259" key="6">
    <source>
        <dbReference type="Pfam" id="PF06429"/>
    </source>
</evidence>
<dbReference type="Pfam" id="PF06429">
    <property type="entry name" value="Flg_bbr_C"/>
    <property type="match status" value="1"/>
</dbReference>
<dbReference type="GO" id="GO:0009425">
    <property type="term" value="C:bacterial-type flagellum basal body"/>
    <property type="evidence" value="ECO:0007669"/>
    <property type="project" value="UniProtKB-SubCell"/>
</dbReference>
<keyword evidence="8" id="KW-0282">Flagellum</keyword>
<dbReference type="InterPro" id="IPR020013">
    <property type="entry name" value="Flagellar_FlgE/F/G"/>
</dbReference>
<dbReference type="OrthoDB" id="9804559at2"/>
<name>A0A553JV07_SHEHA</name>
<keyword evidence="8" id="KW-0966">Cell projection</keyword>
<sequence length="253" mass="27098">MIDALYIAESGLDAKQKQLDAIAHNIANVTTPGYKASQINFLTVVQEERNNAGDIQSSQGLGVMGRQSALDMTAGKMEQTGRALDIAINGAGFIEVEQVGGKLVYSRGGRLATDSQGYLSTGNGLRLAAMLQIPPDAENIIISNDGVLSAKLSGNNTIEIGQIQLINFTDMSAVKAIGNNLFEADKSALNSAYYGNVGEAGMGIVQQGMLESSNVSMNQEMMNMMMAQRSYQLNARLVQVSDQILETLNNLRR</sequence>
<feature type="domain" description="Flagellar hook protein FlgE/F/G-like D1" evidence="7">
    <location>
        <begin position="87"/>
        <end position="150"/>
    </location>
</feature>
<dbReference type="InterPro" id="IPR053967">
    <property type="entry name" value="LlgE_F_G-like_D1"/>
</dbReference>
<comment type="similarity">
    <text evidence="2 4">Belongs to the flagella basal body rod proteins family.</text>
</comment>